<dbReference type="EMBL" id="WTKP01000001">
    <property type="protein sequence ID" value="MWJ26944.1"/>
    <property type="molecule type" value="Genomic_DNA"/>
</dbReference>
<dbReference type="AlphaFoldDB" id="A0A7X3GYA2"/>
<proteinExistence type="predicted"/>
<reference evidence="1 2" key="1">
    <citation type="submission" date="2019-12" db="EMBL/GenBank/DDBJ databases">
        <title>Halomonas rutogse sp. nov. isolated from two lakes on Tibetan Plateau.</title>
        <authorList>
            <person name="Gao P."/>
        </authorList>
    </citation>
    <scope>NUCLEOTIDE SEQUENCE [LARGE SCALE GENOMIC DNA]</scope>
    <source>
        <strain evidence="1 2">ZH2S</strain>
    </source>
</reference>
<evidence type="ECO:0000313" key="2">
    <source>
        <dbReference type="Proteomes" id="UP000437638"/>
    </source>
</evidence>
<sequence length="121" mass="13963">MSFRDWLINNQSAEIFITLLRMAMIEQRVRIDLADGSAWYFHADDTPEKRAYLILDHVRETLENMTLKSDDARYMPNDQLFPLLQKLAYDMDFANGLLEIDGYSGDGIPLSPSCPKDARKC</sequence>
<organism evidence="1 2">
    <name type="scientific">Vreelandella zhuhanensis</name>
    <dbReference type="NCBI Taxonomy" id="2684210"/>
    <lineage>
        <taxon>Bacteria</taxon>
        <taxon>Pseudomonadati</taxon>
        <taxon>Pseudomonadota</taxon>
        <taxon>Gammaproteobacteria</taxon>
        <taxon>Oceanospirillales</taxon>
        <taxon>Halomonadaceae</taxon>
        <taxon>Vreelandella</taxon>
    </lineage>
</organism>
<accession>A0A7X3GYA2</accession>
<comment type="caution">
    <text evidence="1">The sequence shown here is derived from an EMBL/GenBank/DDBJ whole genome shotgun (WGS) entry which is preliminary data.</text>
</comment>
<gene>
    <name evidence="1" type="ORF">GPM19_01740</name>
</gene>
<evidence type="ECO:0000313" key="1">
    <source>
        <dbReference type="EMBL" id="MWJ26944.1"/>
    </source>
</evidence>
<keyword evidence="2" id="KW-1185">Reference proteome</keyword>
<name>A0A7X3GYA2_9GAMM</name>
<dbReference type="Proteomes" id="UP000437638">
    <property type="component" value="Unassembled WGS sequence"/>
</dbReference>
<protein>
    <submittedName>
        <fullName evidence="1">Uncharacterized protein</fullName>
    </submittedName>
</protein>
<dbReference type="RefSeq" id="WP_160417145.1">
    <property type="nucleotide sequence ID" value="NZ_WTKP01000001.1"/>
</dbReference>